<keyword evidence="3" id="KW-1185">Reference proteome</keyword>
<name>A0A9X1JPB3_9FLAO</name>
<dbReference type="RefSeq" id="WP_218547308.1">
    <property type="nucleotide sequence ID" value="NZ_JAGSPD010000013.1"/>
</dbReference>
<keyword evidence="1" id="KW-0732">Signal</keyword>
<dbReference type="EMBL" id="JAGSPD010000013">
    <property type="protein sequence ID" value="MBV7270266.1"/>
    <property type="molecule type" value="Genomic_DNA"/>
</dbReference>
<evidence type="ECO:0000313" key="3">
    <source>
        <dbReference type="Proteomes" id="UP001138894"/>
    </source>
</evidence>
<proteinExistence type="predicted"/>
<feature type="chain" id="PRO_5040871152" description="GLPGLI family protein" evidence="1">
    <location>
        <begin position="22"/>
        <end position="246"/>
    </location>
</feature>
<evidence type="ECO:0000256" key="1">
    <source>
        <dbReference type="SAM" id="SignalP"/>
    </source>
</evidence>
<comment type="caution">
    <text evidence="2">The sequence shown here is derived from an EMBL/GenBank/DDBJ whole genome shotgun (WGS) entry which is preliminary data.</text>
</comment>
<sequence length="246" mass="27435">MKSFKVATIFLLIIASGIVNAQKKKVAVITFYADKVIDLSEVDASADFIAKNTKLSDDPNFNLSKPLGNFHEAFFNNYVGEFDFELIPEETVLQLPEYKEFEAAYGNYKNIGNQDAHEVIDGYKVVQSYGSRLEVKNLKPLAEALGADAVMFVRLNYKFNKTGIGKLGYYSVQASVGIDLFSKDNKSIFQFSEIAGSKKKAVMVGGIPVMTPEKIQPMCESATEELIKDMNKKIERLAKKANKKLK</sequence>
<dbReference type="Proteomes" id="UP001138894">
    <property type="component" value="Unassembled WGS sequence"/>
</dbReference>
<evidence type="ECO:0008006" key="4">
    <source>
        <dbReference type="Google" id="ProtNLM"/>
    </source>
</evidence>
<evidence type="ECO:0000313" key="2">
    <source>
        <dbReference type="EMBL" id="MBV7270266.1"/>
    </source>
</evidence>
<reference evidence="2" key="1">
    <citation type="submission" date="2021-04" db="EMBL/GenBank/DDBJ databases">
        <authorList>
            <person name="Pira H."/>
            <person name="Risdian C."/>
            <person name="Wink J."/>
        </authorList>
    </citation>
    <scope>NUCLEOTIDE SEQUENCE</scope>
    <source>
        <strain evidence="2">WHY3</strain>
    </source>
</reference>
<gene>
    <name evidence="2" type="ORF">KCG49_13810</name>
</gene>
<protein>
    <recommendedName>
        <fullName evidence="4">GLPGLI family protein</fullName>
    </recommendedName>
</protein>
<organism evidence="2 3">
    <name type="scientific">Winogradskyella luteola</name>
    <dbReference type="NCBI Taxonomy" id="2828330"/>
    <lineage>
        <taxon>Bacteria</taxon>
        <taxon>Pseudomonadati</taxon>
        <taxon>Bacteroidota</taxon>
        <taxon>Flavobacteriia</taxon>
        <taxon>Flavobacteriales</taxon>
        <taxon>Flavobacteriaceae</taxon>
        <taxon>Winogradskyella</taxon>
    </lineage>
</organism>
<feature type="signal peptide" evidence="1">
    <location>
        <begin position="1"/>
        <end position="21"/>
    </location>
</feature>
<accession>A0A9X1JPB3</accession>
<dbReference type="AlphaFoldDB" id="A0A9X1JPB3"/>